<protein>
    <submittedName>
        <fullName evidence="2">Uncharacterized protein</fullName>
    </submittedName>
</protein>
<sequence>MDNEQLQNFYAESARRRQTATREFEQRTHGWHFALAPEAEQWAESHAAGERWSYGGTAMVELADAAGAIRKPEPGRISGAYSHRDSRTEETTATGFGFWPEAAEALVVHAGSAIPLEALEPPAERGDAAAVLAVLRLVVDSFATVRDFSEAPGTGRRR</sequence>
<name>C7QDQ3_CATAD</name>
<feature type="region of interest" description="Disordered" evidence="1">
    <location>
        <begin position="66"/>
        <end position="93"/>
    </location>
</feature>
<evidence type="ECO:0000256" key="1">
    <source>
        <dbReference type="SAM" id="MobiDB-lite"/>
    </source>
</evidence>
<dbReference type="AlphaFoldDB" id="C7QDQ3"/>
<dbReference type="KEGG" id="cai:Caci_5819"/>
<dbReference type="STRING" id="479433.Caci_5819"/>
<feature type="region of interest" description="Disordered" evidence="1">
    <location>
        <begin position="1"/>
        <end position="23"/>
    </location>
</feature>
<dbReference type="HOGENOM" id="CLU_1666234_0_0_11"/>
<organism evidence="2 3">
    <name type="scientific">Catenulispora acidiphila (strain DSM 44928 / JCM 14897 / NBRC 102108 / NRRL B-24433 / ID139908)</name>
    <dbReference type="NCBI Taxonomy" id="479433"/>
    <lineage>
        <taxon>Bacteria</taxon>
        <taxon>Bacillati</taxon>
        <taxon>Actinomycetota</taxon>
        <taxon>Actinomycetes</taxon>
        <taxon>Catenulisporales</taxon>
        <taxon>Catenulisporaceae</taxon>
        <taxon>Catenulispora</taxon>
    </lineage>
</organism>
<reference evidence="2 3" key="1">
    <citation type="journal article" date="2009" name="Stand. Genomic Sci.">
        <title>Complete genome sequence of Catenulispora acidiphila type strain (ID 139908).</title>
        <authorList>
            <person name="Copeland A."/>
            <person name="Lapidus A."/>
            <person name="Glavina Del Rio T."/>
            <person name="Nolan M."/>
            <person name="Lucas S."/>
            <person name="Chen F."/>
            <person name="Tice H."/>
            <person name="Cheng J.F."/>
            <person name="Bruce D."/>
            <person name="Goodwin L."/>
            <person name="Pitluck S."/>
            <person name="Mikhailova N."/>
            <person name="Pati A."/>
            <person name="Ivanova N."/>
            <person name="Mavromatis K."/>
            <person name="Chen A."/>
            <person name="Palaniappan K."/>
            <person name="Chain P."/>
            <person name="Land M."/>
            <person name="Hauser L."/>
            <person name="Chang Y.J."/>
            <person name="Jeffries C.D."/>
            <person name="Chertkov O."/>
            <person name="Brettin T."/>
            <person name="Detter J.C."/>
            <person name="Han C."/>
            <person name="Ali Z."/>
            <person name="Tindall B.J."/>
            <person name="Goker M."/>
            <person name="Bristow J."/>
            <person name="Eisen J.A."/>
            <person name="Markowitz V."/>
            <person name="Hugenholtz P."/>
            <person name="Kyrpides N.C."/>
            <person name="Klenk H.P."/>
        </authorList>
    </citation>
    <scope>NUCLEOTIDE SEQUENCE [LARGE SCALE GENOMIC DNA]</scope>
    <source>
        <strain evidence="3">DSM 44928 / JCM 14897 / NBRC 102108 / NRRL B-24433 / ID139908</strain>
    </source>
</reference>
<keyword evidence="3" id="KW-1185">Reference proteome</keyword>
<dbReference type="InParanoid" id="C7QDQ3"/>
<accession>C7QDQ3</accession>
<dbReference type="RefSeq" id="WP_015794406.1">
    <property type="nucleotide sequence ID" value="NC_013131.1"/>
</dbReference>
<evidence type="ECO:0000313" key="2">
    <source>
        <dbReference type="EMBL" id="ACU74677.1"/>
    </source>
</evidence>
<dbReference type="Proteomes" id="UP000000851">
    <property type="component" value="Chromosome"/>
</dbReference>
<proteinExistence type="predicted"/>
<dbReference type="EMBL" id="CP001700">
    <property type="protein sequence ID" value="ACU74677.1"/>
    <property type="molecule type" value="Genomic_DNA"/>
</dbReference>
<feature type="compositionally biased region" description="Polar residues" evidence="1">
    <location>
        <begin position="1"/>
        <end position="10"/>
    </location>
</feature>
<gene>
    <name evidence="2" type="ordered locus">Caci_5819</name>
</gene>
<dbReference type="OrthoDB" id="5192138at2"/>
<evidence type="ECO:0000313" key="3">
    <source>
        <dbReference type="Proteomes" id="UP000000851"/>
    </source>
</evidence>